<evidence type="ECO:0000313" key="3">
    <source>
        <dbReference type="EMBL" id="OZC02182.1"/>
    </source>
</evidence>
<feature type="domain" description="Thioredoxin" evidence="2">
    <location>
        <begin position="46"/>
        <end position="199"/>
    </location>
</feature>
<dbReference type="EMBL" id="MQWB01000001">
    <property type="protein sequence ID" value="OZC02182.1"/>
    <property type="molecule type" value="Genomic_DNA"/>
</dbReference>
<dbReference type="SUPFAM" id="SSF52833">
    <property type="entry name" value="Thioredoxin-like"/>
    <property type="match status" value="1"/>
</dbReference>
<keyword evidence="1" id="KW-0732">Signal</keyword>
<dbReference type="GO" id="GO:0016491">
    <property type="term" value="F:oxidoreductase activity"/>
    <property type="evidence" value="ECO:0007669"/>
    <property type="project" value="InterPro"/>
</dbReference>
<keyword evidence="4" id="KW-1185">Reference proteome</keyword>
<reference evidence="3 4" key="1">
    <citation type="submission" date="2016-11" db="EMBL/GenBank/DDBJ databases">
        <title>Study of marine rhodopsin-containing bacteria.</title>
        <authorList>
            <person name="Yoshizawa S."/>
            <person name="Kumagai Y."/>
            <person name="Kogure K."/>
        </authorList>
    </citation>
    <scope>NUCLEOTIDE SEQUENCE [LARGE SCALE GENOMIC DNA]</scope>
    <source>
        <strain evidence="3 4">SG-29</strain>
    </source>
</reference>
<dbReference type="InterPro" id="IPR036249">
    <property type="entry name" value="Thioredoxin-like_sf"/>
</dbReference>
<organism evidence="3 4">
    <name type="scientific">Rubricoccus marinus</name>
    <dbReference type="NCBI Taxonomy" id="716817"/>
    <lineage>
        <taxon>Bacteria</taxon>
        <taxon>Pseudomonadati</taxon>
        <taxon>Rhodothermota</taxon>
        <taxon>Rhodothermia</taxon>
        <taxon>Rhodothermales</taxon>
        <taxon>Rubricoccaceae</taxon>
        <taxon>Rubricoccus</taxon>
    </lineage>
</organism>
<dbReference type="Pfam" id="PF08534">
    <property type="entry name" value="Redoxin"/>
    <property type="match status" value="1"/>
</dbReference>
<dbReference type="Proteomes" id="UP000216446">
    <property type="component" value="Unassembled WGS sequence"/>
</dbReference>
<dbReference type="PANTHER" id="PTHR43640">
    <property type="entry name" value="OS07G0260300 PROTEIN"/>
    <property type="match status" value="1"/>
</dbReference>
<dbReference type="InterPro" id="IPR013740">
    <property type="entry name" value="Redoxin"/>
</dbReference>
<comment type="caution">
    <text evidence="3">The sequence shown here is derived from an EMBL/GenBank/DDBJ whole genome shotgun (WGS) entry which is preliminary data.</text>
</comment>
<evidence type="ECO:0000259" key="2">
    <source>
        <dbReference type="PROSITE" id="PS51352"/>
    </source>
</evidence>
<dbReference type="AlphaFoldDB" id="A0A259TWN1"/>
<protein>
    <recommendedName>
        <fullName evidence="2">Thioredoxin domain-containing protein</fullName>
    </recommendedName>
</protein>
<dbReference type="InParanoid" id="A0A259TWN1"/>
<evidence type="ECO:0000256" key="1">
    <source>
        <dbReference type="SAM" id="SignalP"/>
    </source>
</evidence>
<dbReference type="Gene3D" id="3.40.30.10">
    <property type="entry name" value="Glutaredoxin"/>
    <property type="match status" value="1"/>
</dbReference>
<accession>A0A259TWN1</accession>
<dbReference type="OrthoDB" id="669323at2"/>
<dbReference type="RefSeq" id="WP_094546164.1">
    <property type="nucleotide sequence ID" value="NZ_MQWB01000001.1"/>
</dbReference>
<proteinExistence type="predicted"/>
<dbReference type="InterPro" id="IPR047262">
    <property type="entry name" value="PRX-like1"/>
</dbReference>
<evidence type="ECO:0000313" key="4">
    <source>
        <dbReference type="Proteomes" id="UP000216446"/>
    </source>
</evidence>
<feature type="chain" id="PRO_5012694962" description="Thioredoxin domain-containing protein" evidence="1">
    <location>
        <begin position="24"/>
        <end position="227"/>
    </location>
</feature>
<name>A0A259TWN1_9BACT</name>
<gene>
    <name evidence="3" type="ORF">BSZ36_03770</name>
</gene>
<feature type="signal peptide" evidence="1">
    <location>
        <begin position="1"/>
        <end position="23"/>
    </location>
</feature>
<sequence>MRASFLALALLLATGCASDPDPAAEAEPATSETAAVASGEAEPGNIQPGVMAPDFTLTSTSGEEINLASLQGQTVVLEWLNYDCPYVQKHYGSGNMQALQESYTQAGDVVWLSVVSSAPGEQGNFSDADMDARTAKEQGKQTHVLQDASGDVGRLYGAKTTPHMFVISPEGRVVYNGAIDDKPVTNVASLDDATNYLVSAMEALADGRDADPARTEPYGCSVKYADA</sequence>
<dbReference type="InterPro" id="IPR013766">
    <property type="entry name" value="Thioredoxin_domain"/>
</dbReference>
<dbReference type="PROSITE" id="PS51257">
    <property type="entry name" value="PROKAR_LIPOPROTEIN"/>
    <property type="match status" value="1"/>
</dbReference>
<dbReference type="PANTHER" id="PTHR43640:SF1">
    <property type="entry name" value="THIOREDOXIN-DEPENDENT PEROXIREDOXIN"/>
    <property type="match status" value="1"/>
</dbReference>
<dbReference type="PROSITE" id="PS51352">
    <property type="entry name" value="THIOREDOXIN_2"/>
    <property type="match status" value="1"/>
</dbReference>